<evidence type="ECO:0000313" key="9">
    <source>
        <dbReference type="Proteomes" id="UP000193144"/>
    </source>
</evidence>
<dbReference type="PANTHER" id="PTHR42718:SF27">
    <property type="entry name" value="TRANSPORTER, PUTATIVE-RELATED"/>
    <property type="match status" value="1"/>
</dbReference>
<dbReference type="GO" id="GO:0022857">
    <property type="term" value="F:transmembrane transporter activity"/>
    <property type="evidence" value="ECO:0007669"/>
    <property type="project" value="InterPro"/>
</dbReference>
<reference evidence="8 9" key="1">
    <citation type="submission" date="2016-07" db="EMBL/GenBank/DDBJ databases">
        <title>Pervasive Adenine N6-methylation of Active Genes in Fungi.</title>
        <authorList>
            <consortium name="DOE Joint Genome Institute"/>
            <person name="Mondo S.J."/>
            <person name="Dannebaum R.O."/>
            <person name="Kuo R.C."/>
            <person name="Labutti K."/>
            <person name="Haridas S."/>
            <person name="Kuo A."/>
            <person name="Salamov A."/>
            <person name="Ahrendt S.R."/>
            <person name="Lipzen A."/>
            <person name="Sullivan W."/>
            <person name="Andreopoulos W.B."/>
            <person name="Clum A."/>
            <person name="Lindquist E."/>
            <person name="Daum C."/>
            <person name="Ramamoorthy G.K."/>
            <person name="Gryganskyi A."/>
            <person name="Culley D."/>
            <person name="Magnuson J.K."/>
            <person name="James T.Y."/>
            <person name="O'Malley M.A."/>
            <person name="Stajich J.E."/>
            <person name="Spatafora J.W."/>
            <person name="Visel A."/>
            <person name="Grigoriev I.V."/>
        </authorList>
    </citation>
    <scope>NUCLEOTIDE SEQUENCE [LARGE SCALE GENOMIC DNA]</scope>
    <source>
        <strain evidence="8 9">CBS 115471</strain>
    </source>
</reference>
<comment type="subcellular location">
    <subcellularLocation>
        <location evidence="1">Membrane</location>
        <topology evidence="1">Multi-pass membrane protein</topology>
    </subcellularLocation>
</comment>
<feature type="transmembrane region" description="Helical" evidence="6">
    <location>
        <begin position="266"/>
        <end position="284"/>
    </location>
</feature>
<feature type="domain" description="Major facilitator superfamily (MFS) profile" evidence="7">
    <location>
        <begin position="1"/>
        <end position="467"/>
    </location>
</feature>
<dbReference type="EMBL" id="MCFA01000057">
    <property type="protein sequence ID" value="ORY11802.1"/>
    <property type="molecule type" value="Genomic_DNA"/>
</dbReference>
<dbReference type="OrthoDB" id="2130629at2759"/>
<dbReference type="Gene3D" id="1.20.1720.10">
    <property type="entry name" value="Multidrug resistance protein D"/>
    <property type="match status" value="1"/>
</dbReference>
<feature type="transmembrane region" description="Helical" evidence="6">
    <location>
        <begin position="304"/>
        <end position="325"/>
    </location>
</feature>
<dbReference type="Proteomes" id="UP000193144">
    <property type="component" value="Unassembled WGS sequence"/>
</dbReference>
<gene>
    <name evidence="8" type="ORF">BCR34DRAFT_624614</name>
</gene>
<dbReference type="PROSITE" id="PS50850">
    <property type="entry name" value="MFS"/>
    <property type="match status" value="1"/>
</dbReference>
<keyword evidence="4 6" id="KW-0472">Membrane</keyword>
<feature type="transmembrane region" description="Helical" evidence="6">
    <location>
        <begin position="443"/>
        <end position="462"/>
    </location>
</feature>
<evidence type="ECO:0000256" key="6">
    <source>
        <dbReference type="SAM" id="Phobius"/>
    </source>
</evidence>
<feature type="transmembrane region" description="Helical" evidence="6">
    <location>
        <begin position="332"/>
        <end position="351"/>
    </location>
</feature>
<dbReference type="InterPro" id="IPR011701">
    <property type="entry name" value="MFS"/>
</dbReference>
<evidence type="ECO:0000256" key="5">
    <source>
        <dbReference type="SAM" id="MobiDB-lite"/>
    </source>
</evidence>
<evidence type="ECO:0000313" key="8">
    <source>
        <dbReference type="EMBL" id="ORY11802.1"/>
    </source>
</evidence>
<organism evidence="8 9">
    <name type="scientific">Clohesyomyces aquaticus</name>
    <dbReference type="NCBI Taxonomy" id="1231657"/>
    <lineage>
        <taxon>Eukaryota</taxon>
        <taxon>Fungi</taxon>
        <taxon>Dikarya</taxon>
        <taxon>Ascomycota</taxon>
        <taxon>Pezizomycotina</taxon>
        <taxon>Dothideomycetes</taxon>
        <taxon>Pleosporomycetidae</taxon>
        <taxon>Pleosporales</taxon>
        <taxon>Lindgomycetaceae</taxon>
        <taxon>Clohesyomyces</taxon>
    </lineage>
</organism>
<dbReference type="Pfam" id="PF07690">
    <property type="entry name" value="MFS_1"/>
    <property type="match status" value="2"/>
</dbReference>
<keyword evidence="2 6" id="KW-0812">Transmembrane</keyword>
<keyword evidence="9" id="KW-1185">Reference proteome</keyword>
<evidence type="ECO:0000256" key="3">
    <source>
        <dbReference type="ARBA" id="ARBA00022989"/>
    </source>
</evidence>
<dbReference type="AlphaFoldDB" id="A0A1Y1ZNH5"/>
<feature type="transmembrane region" description="Helical" evidence="6">
    <location>
        <begin position="59"/>
        <end position="83"/>
    </location>
</feature>
<feature type="transmembrane region" description="Helical" evidence="6">
    <location>
        <begin position="119"/>
        <end position="140"/>
    </location>
</feature>
<feature type="compositionally biased region" description="Polar residues" evidence="5">
    <location>
        <begin position="38"/>
        <end position="47"/>
    </location>
</feature>
<sequence length="473" mass="50497">MSRASIELAHRIEPITRPSRLTLKGAHGPWPQEEPHASSASANDTATEQLAVPGKGTTAVVFFCVVCSTTINALLHGVVTVVLPAMVKDLQLDHRLLLCVLQSVLSLACGLARDGVQLIVFRAFAGIAISFCLPSVVSIITSTFPEGKRRNIASASIGGGQPVGFSLGLTLGGVIVDTIGWLEVEQHNILGRLKHDIEWIGVLISSLSLAMLSSMTSSHSNITDPATLAVLIISILLILVFIFWVGRQEKLGRPAIISNSLWRNRVFTTICIGVFAIWGLFNAVETFQSLFFQEVQEISALRASIQFLPAPIVGTFSNIVIGLLVHLVRADWLIVFGTGLTCLAALLMAVIQPEWSYWACAFPAIVLNPPGADTLFTVSNLVITGLFPTKTQALAGGVFSTIAQIGKSVGLATSAVISNSVTTKSGFQNKEAPAALMEGYRAAFWYCFAGSCATGLLFAWGLRGIGRVGVKRE</sequence>
<dbReference type="GO" id="GO:0016020">
    <property type="term" value="C:membrane"/>
    <property type="evidence" value="ECO:0007669"/>
    <property type="project" value="UniProtKB-SubCell"/>
</dbReference>
<proteinExistence type="predicted"/>
<dbReference type="InterPro" id="IPR036259">
    <property type="entry name" value="MFS_trans_sf"/>
</dbReference>
<dbReference type="PANTHER" id="PTHR42718">
    <property type="entry name" value="MAJOR FACILITATOR SUPERFAMILY MULTIDRUG TRANSPORTER MFSC"/>
    <property type="match status" value="1"/>
</dbReference>
<feature type="region of interest" description="Disordered" evidence="5">
    <location>
        <begin position="21"/>
        <end position="47"/>
    </location>
</feature>
<name>A0A1Y1ZNH5_9PLEO</name>
<comment type="caution">
    <text evidence="8">The sequence shown here is derived from an EMBL/GenBank/DDBJ whole genome shotgun (WGS) entry which is preliminary data.</text>
</comment>
<protein>
    <submittedName>
        <fullName evidence="8">Major facilitator superfamily domain-containing protein</fullName>
    </submittedName>
</protein>
<keyword evidence="3 6" id="KW-1133">Transmembrane helix</keyword>
<feature type="transmembrane region" description="Helical" evidence="6">
    <location>
        <begin position="197"/>
        <end position="214"/>
    </location>
</feature>
<dbReference type="SUPFAM" id="SSF103473">
    <property type="entry name" value="MFS general substrate transporter"/>
    <property type="match status" value="1"/>
</dbReference>
<evidence type="ECO:0000256" key="2">
    <source>
        <dbReference type="ARBA" id="ARBA00022692"/>
    </source>
</evidence>
<evidence type="ECO:0000259" key="7">
    <source>
        <dbReference type="PROSITE" id="PS50850"/>
    </source>
</evidence>
<accession>A0A1Y1ZNH5</accession>
<dbReference type="Gene3D" id="1.20.1250.20">
    <property type="entry name" value="MFS general substrate transporter like domains"/>
    <property type="match status" value="1"/>
</dbReference>
<feature type="transmembrane region" description="Helical" evidence="6">
    <location>
        <begin position="226"/>
        <end position="245"/>
    </location>
</feature>
<dbReference type="InterPro" id="IPR020846">
    <property type="entry name" value="MFS_dom"/>
</dbReference>
<evidence type="ECO:0000256" key="1">
    <source>
        <dbReference type="ARBA" id="ARBA00004141"/>
    </source>
</evidence>
<evidence type="ECO:0000256" key="4">
    <source>
        <dbReference type="ARBA" id="ARBA00023136"/>
    </source>
</evidence>